<sequence>MQISELSIKRPVLASVMSLFILLVGLVAYDRLSVREYPNIDEPTVSVTTAYEGASPEIIETEVTTVIEDSLSGIEGIKSITSQSRQEVSQISIKFNMDRDADDSAAEVRDRVGRIRGKLPLEIQEPIIAKVEADASPIIYMAFFSDRHSTTEITDYVDRHVTDQLEMISGVAEAQILAERRYAMRIWLDPSKMAARGLTPQDVENALRAQNLEVPGGRIESAAREFTILTDTALNTPEEFEEIVLGNSDGYLVRLRDIGRAEIGAESERTNLRFNGEQSVAIGIVKQSTANPLDISAELKILLPELRKSLPAGMNIEMAFDSSIFIERSINNVFSTIFEAVVLVLLIIFVFLRSFRSTLIPLVTIPVSLIGAFALMWAFGFTINTLTLLALVLAVGLVVDDAIVVLENIHRHIEDGLSPRQAALKGSREIGFAIIAMTFTLAAVYIPVSLMEGRTGKLFTEFALTLAGAVIVSGFVALTLTPMMCSKMLRHQARHNRLFRIMESFFDGLDSLYRRVLGASLRTRLIGVAIALAAAGGTWALLAGLPSELSPSEDRGVLFSIFIAPDGSSLEYTDHYIKQGEAIFAQVPEKRYIFSIAGRTVVSEGLSILNLKDWSERERSSQEIAASLGPQLFGIPGVLAFPIVPPSLGQPALNQPVQLVVKTTASYDELSTMVGNLLAEIRNNPNIVATRSDLKFNTPELRLAIDRDKAANLGVNIATIGRTIETMMGGRDVTRFKVDGKQYDVKVKIEETRRNAPGDLNQIYVRTGGGETVQLSNLVTIAEGVSPQSLNHFDRSRAAIISANLLPGYALGEALTYLEGTAAKILPDNARIDYTGQSREFKDSNSGLAVTFILALAFIYLMLSAQFESFVDPFIILLTVPLAMVGALLALELTGNSLNIYSQVGLITLIGLITKHGILIVEFANQLQDAGKTKLEAVIESATLRLRPVLMTTGAMVLGSLPLALAHGAGAESRQQIGWVLVGGLSLGTVLTLFVVPAAYVLIARKRKAAVGEDEPATIPVPESARA</sequence>
<gene>
    <name evidence="9" type="ORF">DSOUD_2500</name>
</gene>
<dbReference type="AlphaFoldDB" id="A0A0M3QG62"/>
<dbReference type="RefSeq" id="WP_053551278.1">
    <property type="nucleotide sequence ID" value="NZ_CP010802.1"/>
</dbReference>
<dbReference type="PANTHER" id="PTHR32063:SF14">
    <property type="entry name" value="BLL4319 PROTEIN"/>
    <property type="match status" value="1"/>
</dbReference>
<name>A0A0M3QG62_9BACT</name>
<proteinExistence type="predicted"/>
<feature type="transmembrane region" description="Helical" evidence="8">
    <location>
        <begin position="525"/>
        <end position="545"/>
    </location>
</feature>
<feature type="transmembrane region" description="Helical" evidence="8">
    <location>
        <begin position="333"/>
        <end position="352"/>
    </location>
</feature>
<dbReference type="Gene3D" id="1.20.1640.10">
    <property type="entry name" value="Multidrug efflux transporter AcrB transmembrane domain"/>
    <property type="match status" value="2"/>
</dbReference>
<dbReference type="EMBL" id="CP010802">
    <property type="protein sequence ID" value="ALC17253.1"/>
    <property type="molecule type" value="Genomic_DNA"/>
</dbReference>
<keyword evidence="2" id="KW-0813">Transport</keyword>
<evidence type="ECO:0000256" key="8">
    <source>
        <dbReference type="SAM" id="Phobius"/>
    </source>
</evidence>
<evidence type="ECO:0000256" key="2">
    <source>
        <dbReference type="ARBA" id="ARBA00022448"/>
    </source>
</evidence>
<dbReference type="Gene3D" id="3.30.2090.10">
    <property type="entry name" value="Multidrug efflux transporter AcrB TolC docking domain, DN and DC subdomains"/>
    <property type="match status" value="2"/>
</dbReference>
<dbReference type="InterPro" id="IPR027463">
    <property type="entry name" value="AcrB_DN_DC_subdom"/>
</dbReference>
<evidence type="ECO:0000256" key="4">
    <source>
        <dbReference type="ARBA" id="ARBA00022519"/>
    </source>
</evidence>
<dbReference type="Gene3D" id="3.30.70.1430">
    <property type="entry name" value="Multidrug efflux transporter AcrB pore domain"/>
    <property type="match status" value="2"/>
</dbReference>
<feature type="transmembrane region" description="Helical" evidence="8">
    <location>
        <begin position="386"/>
        <end position="409"/>
    </location>
</feature>
<keyword evidence="10" id="KW-1185">Reference proteome</keyword>
<feature type="transmembrane region" description="Helical" evidence="8">
    <location>
        <begin position="946"/>
        <end position="965"/>
    </location>
</feature>
<dbReference type="OrthoDB" id="9807612at2"/>
<dbReference type="InterPro" id="IPR001036">
    <property type="entry name" value="Acrflvin-R"/>
</dbReference>
<dbReference type="SUPFAM" id="SSF82693">
    <property type="entry name" value="Multidrug efflux transporter AcrB pore domain, PN1, PN2, PC1 and PC2 subdomains"/>
    <property type="match status" value="3"/>
</dbReference>
<dbReference type="PATRIC" id="fig|1603606.3.peg.2705"/>
<dbReference type="STRING" id="1603606.DSOUD_2500"/>
<dbReference type="KEGG" id="des:DSOUD_2500"/>
<evidence type="ECO:0000313" key="10">
    <source>
        <dbReference type="Proteomes" id="UP000057158"/>
    </source>
</evidence>
<feature type="transmembrane region" description="Helical" evidence="8">
    <location>
        <begin position="903"/>
        <end position="925"/>
    </location>
</feature>
<feature type="transmembrane region" description="Helical" evidence="8">
    <location>
        <begin position="846"/>
        <end position="863"/>
    </location>
</feature>
<feature type="transmembrane region" description="Helical" evidence="8">
    <location>
        <begin position="359"/>
        <end position="380"/>
    </location>
</feature>
<evidence type="ECO:0000256" key="5">
    <source>
        <dbReference type="ARBA" id="ARBA00022692"/>
    </source>
</evidence>
<feature type="transmembrane region" description="Helical" evidence="8">
    <location>
        <begin position="12"/>
        <end position="29"/>
    </location>
</feature>
<dbReference type="Proteomes" id="UP000057158">
    <property type="component" value="Chromosome"/>
</dbReference>
<feature type="transmembrane region" description="Helical" evidence="8">
    <location>
        <begin position="430"/>
        <end position="450"/>
    </location>
</feature>
<keyword evidence="6 8" id="KW-1133">Transmembrane helix</keyword>
<keyword evidence="3" id="KW-1003">Cell membrane</keyword>
<accession>A0A0M3QG62</accession>
<reference evidence="9 10" key="1">
    <citation type="submission" date="2015-07" db="EMBL/GenBank/DDBJ databases">
        <title>Isolation and Genomic Characterization of a Novel Halophilic Metal-Reducing Deltaproteobacterium from the Deep Subsurface.</title>
        <authorList>
            <person name="Badalamenti J.P."/>
            <person name="Summers Z.M."/>
            <person name="Gralnick J.A."/>
            <person name="Bond D.R."/>
        </authorList>
    </citation>
    <scope>NUCLEOTIDE SEQUENCE [LARGE SCALE GENOMIC DNA]</scope>
    <source>
        <strain evidence="9 10">WTL</strain>
    </source>
</reference>
<evidence type="ECO:0000256" key="6">
    <source>
        <dbReference type="ARBA" id="ARBA00022989"/>
    </source>
</evidence>
<evidence type="ECO:0000313" key="9">
    <source>
        <dbReference type="EMBL" id="ALC17253.1"/>
    </source>
</evidence>
<feature type="transmembrane region" description="Helical" evidence="8">
    <location>
        <begin position="977"/>
        <end position="1003"/>
    </location>
</feature>
<evidence type="ECO:0000256" key="3">
    <source>
        <dbReference type="ARBA" id="ARBA00022475"/>
    </source>
</evidence>
<dbReference type="SUPFAM" id="SSF82714">
    <property type="entry name" value="Multidrug efflux transporter AcrB TolC docking domain, DN and DC subdomains"/>
    <property type="match status" value="2"/>
</dbReference>
<feature type="transmembrane region" description="Helical" evidence="8">
    <location>
        <begin position="462"/>
        <end position="485"/>
    </location>
</feature>
<dbReference type="Gene3D" id="3.30.70.1320">
    <property type="entry name" value="Multidrug efflux transporter AcrB pore domain like"/>
    <property type="match status" value="1"/>
</dbReference>
<evidence type="ECO:0000256" key="7">
    <source>
        <dbReference type="ARBA" id="ARBA00023136"/>
    </source>
</evidence>
<keyword evidence="7 8" id="KW-0472">Membrane</keyword>
<evidence type="ECO:0000256" key="1">
    <source>
        <dbReference type="ARBA" id="ARBA00004429"/>
    </source>
</evidence>
<comment type="subcellular location">
    <subcellularLocation>
        <location evidence="1">Cell inner membrane</location>
        <topology evidence="1">Multi-pass membrane protein</topology>
    </subcellularLocation>
</comment>
<keyword evidence="4" id="KW-0997">Cell inner membrane</keyword>
<dbReference type="FunFam" id="1.20.1640.10:FF:000001">
    <property type="entry name" value="Efflux pump membrane transporter"/>
    <property type="match status" value="1"/>
</dbReference>
<dbReference type="PRINTS" id="PR00702">
    <property type="entry name" value="ACRIFLAVINRP"/>
</dbReference>
<dbReference type="Pfam" id="PF00873">
    <property type="entry name" value="ACR_tran"/>
    <property type="match status" value="1"/>
</dbReference>
<protein>
    <submittedName>
        <fullName evidence="9">Multidrug efflux pump subunit AcrB</fullName>
    </submittedName>
</protein>
<dbReference type="SUPFAM" id="SSF82866">
    <property type="entry name" value="Multidrug efflux transporter AcrB transmembrane domain"/>
    <property type="match status" value="2"/>
</dbReference>
<feature type="transmembrane region" description="Helical" evidence="8">
    <location>
        <begin position="870"/>
        <end position="891"/>
    </location>
</feature>
<dbReference type="PANTHER" id="PTHR32063">
    <property type="match status" value="1"/>
</dbReference>
<dbReference type="GO" id="GO:0042910">
    <property type="term" value="F:xenobiotic transmembrane transporter activity"/>
    <property type="evidence" value="ECO:0007669"/>
    <property type="project" value="TreeGrafter"/>
</dbReference>
<keyword evidence="5 8" id="KW-0812">Transmembrane</keyword>
<dbReference type="GO" id="GO:0005886">
    <property type="term" value="C:plasma membrane"/>
    <property type="evidence" value="ECO:0007669"/>
    <property type="project" value="UniProtKB-SubCell"/>
</dbReference>
<organism evidence="9 10">
    <name type="scientific">Desulfuromonas soudanensis</name>
    <dbReference type="NCBI Taxonomy" id="1603606"/>
    <lineage>
        <taxon>Bacteria</taxon>
        <taxon>Pseudomonadati</taxon>
        <taxon>Thermodesulfobacteriota</taxon>
        <taxon>Desulfuromonadia</taxon>
        <taxon>Desulfuromonadales</taxon>
        <taxon>Desulfuromonadaceae</taxon>
        <taxon>Desulfuromonas</taxon>
    </lineage>
</organism>
<dbReference type="Gene3D" id="3.30.70.1440">
    <property type="entry name" value="Multidrug efflux transporter AcrB pore domain"/>
    <property type="match status" value="1"/>
</dbReference>